<proteinExistence type="predicted"/>
<sequence>MAKTSKLSDEEVIELFSQLDETGVVNPQVDGAAKAGSLPQVDPLSMADPSGSRTGEAISRTALVVIIAAILLIVGLQVGYGVSRRLNTANLSASATTDSVRHALESGVEWGNGFTQFPETFEVNEANEKTGAVEVSVTDTRSHNELELLSNSQIQAAALATNALLNDKINRVTYRVFAYVHEDGSYQTDQFFGFLKAKGQRRPILTFIWTKERAAFTGDINWQLKIIGMDDKTALRIQKQVNAVSSLIEYKGISQRKLDKEFDEVRREHLLHGSEIFWGGAPEKKPDKKWAERR</sequence>
<keyword evidence="2" id="KW-0812">Transmembrane</keyword>
<feature type="transmembrane region" description="Helical" evidence="2">
    <location>
        <begin position="62"/>
        <end position="82"/>
    </location>
</feature>
<evidence type="ECO:0008006" key="5">
    <source>
        <dbReference type="Google" id="ProtNLM"/>
    </source>
</evidence>
<gene>
    <name evidence="3" type="ORF">K6V98_05340</name>
</gene>
<evidence type="ECO:0000313" key="4">
    <source>
        <dbReference type="Proteomes" id="UP000700908"/>
    </source>
</evidence>
<dbReference type="EMBL" id="JAIMFO010000006">
    <property type="protein sequence ID" value="MBY4797780.1"/>
    <property type="molecule type" value="Genomic_DNA"/>
</dbReference>
<keyword evidence="2" id="KW-1133">Transmembrane helix</keyword>
<keyword evidence="4" id="KW-1185">Reference proteome</keyword>
<evidence type="ECO:0000313" key="3">
    <source>
        <dbReference type="EMBL" id="MBY4797780.1"/>
    </source>
</evidence>
<feature type="region of interest" description="Disordered" evidence="1">
    <location>
        <begin position="33"/>
        <end position="53"/>
    </location>
</feature>
<keyword evidence="2" id="KW-0472">Membrane</keyword>
<evidence type="ECO:0000256" key="1">
    <source>
        <dbReference type="SAM" id="MobiDB-lite"/>
    </source>
</evidence>
<name>A0ABS7MMY0_9ACTN</name>
<reference evidence="3 4" key="1">
    <citation type="submission" date="2021-08" db="EMBL/GenBank/DDBJ databases">
        <title>Collinsella faecalis sp. nov. isolated from swine faeces.</title>
        <authorList>
            <person name="Oh B.S."/>
            <person name="Lee J.H."/>
        </authorList>
    </citation>
    <scope>NUCLEOTIDE SEQUENCE [LARGE SCALE GENOMIC DNA]</scope>
    <source>
        <strain evidence="3 4">AGMB00827</strain>
    </source>
</reference>
<evidence type="ECO:0000256" key="2">
    <source>
        <dbReference type="SAM" id="Phobius"/>
    </source>
</evidence>
<protein>
    <recommendedName>
        <fullName evidence="5">DUF4825 domain-containing protein</fullName>
    </recommendedName>
</protein>
<dbReference type="Proteomes" id="UP000700908">
    <property type="component" value="Unassembled WGS sequence"/>
</dbReference>
<organism evidence="3 4">
    <name type="scientific">Collinsella ureilytica</name>
    <dbReference type="NCBI Taxonomy" id="2869515"/>
    <lineage>
        <taxon>Bacteria</taxon>
        <taxon>Bacillati</taxon>
        <taxon>Actinomycetota</taxon>
        <taxon>Coriobacteriia</taxon>
        <taxon>Coriobacteriales</taxon>
        <taxon>Coriobacteriaceae</taxon>
        <taxon>Collinsella</taxon>
    </lineage>
</organism>
<comment type="caution">
    <text evidence="3">The sequence shown here is derived from an EMBL/GenBank/DDBJ whole genome shotgun (WGS) entry which is preliminary data.</text>
</comment>
<dbReference type="RefSeq" id="WP_222199492.1">
    <property type="nucleotide sequence ID" value="NZ_JAIMFO010000006.1"/>
</dbReference>
<accession>A0ABS7MMY0</accession>